<evidence type="ECO:0000256" key="3">
    <source>
        <dbReference type="ARBA" id="ARBA00023242"/>
    </source>
</evidence>
<evidence type="ECO:0000313" key="6">
    <source>
        <dbReference type="Proteomes" id="UP000603453"/>
    </source>
</evidence>
<dbReference type="PANTHER" id="PTHR12928">
    <property type="entry name" value="FRG1 PROTEIN"/>
    <property type="match status" value="1"/>
</dbReference>
<dbReference type="Proteomes" id="UP000603453">
    <property type="component" value="Unassembled WGS sequence"/>
</dbReference>
<evidence type="ECO:0008006" key="7">
    <source>
        <dbReference type="Google" id="ProtNLM"/>
    </source>
</evidence>
<protein>
    <recommendedName>
        <fullName evidence="7">FRG1-like family-domain-containing protein</fullName>
    </recommendedName>
</protein>
<dbReference type="GO" id="GO:0071013">
    <property type="term" value="C:catalytic step 2 spliceosome"/>
    <property type="evidence" value="ECO:0007669"/>
    <property type="project" value="TreeGrafter"/>
</dbReference>
<evidence type="ECO:0000256" key="2">
    <source>
        <dbReference type="ARBA" id="ARBA00010878"/>
    </source>
</evidence>
<dbReference type="SUPFAM" id="SSF50405">
    <property type="entry name" value="Actin-crosslinking proteins"/>
    <property type="match status" value="1"/>
</dbReference>
<dbReference type="OrthoDB" id="5539371at2759"/>
<comment type="subcellular location">
    <subcellularLocation>
        <location evidence="1">Nucleus</location>
        <location evidence="1">Nucleolus</location>
    </subcellularLocation>
</comment>
<dbReference type="InterPro" id="IPR008999">
    <property type="entry name" value="Actin-crosslinking"/>
</dbReference>
<accession>A0A8H7V3T0</accession>
<keyword evidence="6" id="KW-1185">Reference proteome</keyword>
<evidence type="ECO:0000313" key="5">
    <source>
        <dbReference type="EMBL" id="KAG2202313.1"/>
    </source>
</evidence>
<dbReference type="PANTHER" id="PTHR12928:SF0">
    <property type="entry name" value="FSHD REGION GENE 1"/>
    <property type="match status" value="1"/>
</dbReference>
<comment type="caution">
    <text evidence="5">The sequence shown here is derived from an EMBL/GenBank/DDBJ whole genome shotgun (WGS) entry which is preliminary data.</text>
</comment>
<reference evidence="5" key="1">
    <citation type="submission" date="2020-12" db="EMBL/GenBank/DDBJ databases">
        <title>Metabolic potential, ecology and presence of endohyphal bacteria is reflected in genomic diversity of Mucoromycotina.</title>
        <authorList>
            <person name="Muszewska A."/>
            <person name="Okrasinska A."/>
            <person name="Steczkiewicz K."/>
            <person name="Drgas O."/>
            <person name="Orlowska M."/>
            <person name="Perlinska-Lenart U."/>
            <person name="Aleksandrzak-Piekarczyk T."/>
            <person name="Szatraj K."/>
            <person name="Zielenkiewicz U."/>
            <person name="Pilsyk S."/>
            <person name="Malc E."/>
            <person name="Mieczkowski P."/>
            <person name="Kruszewska J.S."/>
            <person name="Biernat P."/>
            <person name="Pawlowska J."/>
        </authorList>
    </citation>
    <scope>NUCLEOTIDE SEQUENCE</scope>
    <source>
        <strain evidence="5">WA0000017839</strain>
    </source>
</reference>
<gene>
    <name evidence="5" type="ORF">INT47_010761</name>
</gene>
<dbReference type="Pfam" id="PF06229">
    <property type="entry name" value="FRG1"/>
    <property type="match status" value="1"/>
</dbReference>
<dbReference type="Gene3D" id="2.80.10.50">
    <property type="match status" value="1"/>
</dbReference>
<sequence length="263" mass="29711">MSDRAPKKNKLVFKGDKEPKKKKRKHRATEKEEREAAITRDQVWVRADSLDDLVGPLFITHPSDPPICFTVDDNDRFLAYPLPDLDEANPEPTIMQQVFVGSRIVGTTSAYSFKSANGKYISSDKIGVVACDSEAIGGQEEWKPTITESGIAFESVHGKFLMIDEIAGGGLSIRADADHVGFCESFRVYCQSRFKYKPKTKKKASDDTGTELENFKKFQSWEPTKVHETLDDRRAIKKAKAEGRLAETLLDRREKVKADRYCK</sequence>
<dbReference type="InterPro" id="IPR010414">
    <property type="entry name" value="FRG1"/>
</dbReference>
<name>A0A8H7V3T0_9FUNG</name>
<evidence type="ECO:0000256" key="4">
    <source>
        <dbReference type="SAM" id="MobiDB-lite"/>
    </source>
</evidence>
<dbReference type="GO" id="GO:0005730">
    <property type="term" value="C:nucleolus"/>
    <property type="evidence" value="ECO:0007669"/>
    <property type="project" value="UniProtKB-SubCell"/>
</dbReference>
<dbReference type="EMBL" id="JAEPRD010000062">
    <property type="protein sequence ID" value="KAG2202313.1"/>
    <property type="molecule type" value="Genomic_DNA"/>
</dbReference>
<dbReference type="GO" id="GO:0051015">
    <property type="term" value="F:actin filament binding"/>
    <property type="evidence" value="ECO:0007669"/>
    <property type="project" value="TreeGrafter"/>
</dbReference>
<comment type="similarity">
    <text evidence="2">Belongs to the FRG1 family.</text>
</comment>
<evidence type="ECO:0000256" key="1">
    <source>
        <dbReference type="ARBA" id="ARBA00004604"/>
    </source>
</evidence>
<dbReference type="AlphaFoldDB" id="A0A8H7V3T0"/>
<organism evidence="5 6">
    <name type="scientific">Mucor saturninus</name>
    <dbReference type="NCBI Taxonomy" id="64648"/>
    <lineage>
        <taxon>Eukaryota</taxon>
        <taxon>Fungi</taxon>
        <taxon>Fungi incertae sedis</taxon>
        <taxon>Mucoromycota</taxon>
        <taxon>Mucoromycotina</taxon>
        <taxon>Mucoromycetes</taxon>
        <taxon>Mucorales</taxon>
        <taxon>Mucorineae</taxon>
        <taxon>Mucoraceae</taxon>
        <taxon>Mucor</taxon>
    </lineage>
</organism>
<dbReference type="CDD" id="cd23339">
    <property type="entry name" value="beta-trefoil_FSCN_fungal_FRG1-like"/>
    <property type="match status" value="1"/>
</dbReference>
<keyword evidence="3" id="KW-0539">Nucleus</keyword>
<proteinExistence type="inferred from homology"/>
<feature type="region of interest" description="Disordered" evidence="4">
    <location>
        <begin position="1"/>
        <end position="34"/>
    </location>
</feature>